<dbReference type="HOGENOM" id="CLU_1838081_0_0_1"/>
<dbReference type="AlphaFoldDB" id="A0A072V632"/>
<keyword evidence="3 7" id="KW-0347">Helicase</keyword>
<dbReference type="EnsemblPlants" id="KEH37086">
    <property type="protein sequence ID" value="KEH37086"/>
    <property type="gene ID" value="MTR_2g031570"/>
</dbReference>
<protein>
    <submittedName>
        <fullName evidence="7">DEAD-box helicase family protein</fullName>
    </submittedName>
</protein>
<sequence length="140" mass="15228">MEKIGLGVLGLDKRAGSGSNIQSALTRCREVQVLRLVILNTAARKTSPELFTGRLKQLVTENMEEENKEMKSFKDLGLSEQLVEACEKIGWKNPKEIQTEVIPLALQGKDVIGISNTSSGKTGAFVLPILHALALQPCTP</sequence>
<organism evidence="7 9">
    <name type="scientific">Medicago truncatula</name>
    <name type="common">Barrel medic</name>
    <name type="synonym">Medicago tribuloides</name>
    <dbReference type="NCBI Taxonomy" id="3880"/>
    <lineage>
        <taxon>Eukaryota</taxon>
        <taxon>Viridiplantae</taxon>
        <taxon>Streptophyta</taxon>
        <taxon>Embryophyta</taxon>
        <taxon>Tracheophyta</taxon>
        <taxon>Spermatophyta</taxon>
        <taxon>Magnoliopsida</taxon>
        <taxon>eudicotyledons</taxon>
        <taxon>Gunneridae</taxon>
        <taxon>Pentapetalae</taxon>
        <taxon>rosids</taxon>
        <taxon>fabids</taxon>
        <taxon>Fabales</taxon>
        <taxon>Fabaceae</taxon>
        <taxon>Papilionoideae</taxon>
        <taxon>50 kb inversion clade</taxon>
        <taxon>NPAAA clade</taxon>
        <taxon>Hologalegina</taxon>
        <taxon>IRL clade</taxon>
        <taxon>Trifolieae</taxon>
        <taxon>Medicago</taxon>
    </lineage>
</organism>
<dbReference type="PROSITE" id="PS51195">
    <property type="entry name" value="Q_MOTIF"/>
    <property type="match status" value="1"/>
</dbReference>
<feature type="domain" description="DEAD-box RNA helicase Q" evidence="6">
    <location>
        <begin position="71"/>
        <end position="99"/>
    </location>
</feature>
<dbReference type="Proteomes" id="UP000002051">
    <property type="component" value="Chromosome 2"/>
</dbReference>
<dbReference type="SUPFAM" id="SSF52540">
    <property type="entry name" value="P-loop containing nucleoside triphosphate hydrolases"/>
    <property type="match status" value="1"/>
</dbReference>
<dbReference type="Pfam" id="PF00270">
    <property type="entry name" value="DEAD"/>
    <property type="match status" value="1"/>
</dbReference>
<evidence type="ECO:0000256" key="4">
    <source>
        <dbReference type="ARBA" id="ARBA00022840"/>
    </source>
</evidence>
<dbReference type="Gene3D" id="3.40.50.300">
    <property type="entry name" value="P-loop containing nucleotide triphosphate hydrolases"/>
    <property type="match status" value="1"/>
</dbReference>
<reference evidence="8" key="3">
    <citation type="submission" date="2015-04" db="UniProtKB">
        <authorList>
            <consortium name="EnsemblPlants"/>
        </authorList>
    </citation>
    <scope>IDENTIFICATION</scope>
    <source>
        <strain evidence="8">cv. Jemalong A17</strain>
    </source>
</reference>
<dbReference type="EMBL" id="CM001218">
    <property type="protein sequence ID" value="KEH37086.1"/>
    <property type="molecule type" value="Genomic_DNA"/>
</dbReference>
<keyword evidence="2" id="KW-0378">Hydrolase</keyword>
<evidence type="ECO:0000259" key="6">
    <source>
        <dbReference type="PROSITE" id="PS51195"/>
    </source>
</evidence>
<evidence type="ECO:0000256" key="5">
    <source>
        <dbReference type="PROSITE-ProRule" id="PRU00552"/>
    </source>
</evidence>
<keyword evidence="1" id="KW-0547">Nucleotide-binding</keyword>
<dbReference type="InterPro" id="IPR014014">
    <property type="entry name" value="RNA_helicase_DEAD_Q_motif"/>
</dbReference>
<proteinExistence type="predicted"/>
<reference evidence="7 9" key="1">
    <citation type="journal article" date="2011" name="Nature">
        <title>The Medicago genome provides insight into the evolution of rhizobial symbioses.</title>
        <authorList>
            <person name="Young N.D."/>
            <person name="Debelle F."/>
            <person name="Oldroyd G.E."/>
            <person name="Geurts R."/>
            <person name="Cannon S.B."/>
            <person name="Udvardi M.K."/>
            <person name="Benedito V.A."/>
            <person name="Mayer K.F."/>
            <person name="Gouzy J."/>
            <person name="Schoof H."/>
            <person name="Van de Peer Y."/>
            <person name="Proost S."/>
            <person name="Cook D.R."/>
            <person name="Meyers B.C."/>
            <person name="Spannagl M."/>
            <person name="Cheung F."/>
            <person name="De Mita S."/>
            <person name="Krishnakumar V."/>
            <person name="Gundlach H."/>
            <person name="Zhou S."/>
            <person name="Mudge J."/>
            <person name="Bharti A.K."/>
            <person name="Murray J.D."/>
            <person name="Naoumkina M.A."/>
            <person name="Rosen B."/>
            <person name="Silverstein K.A."/>
            <person name="Tang H."/>
            <person name="Rombauts S."/>
            <person name="Zhao P.X."/>
            <person name="Zhou P."/>
            <person name="Barbe V."/>
            <person name="Bardou P."/>
            <person name="Bechner M."/>
            <person name="Bellec A."/>
            <person name="Berger A."/>
            <person name="Berges H."/>
            <person name="Bidwell S."/>
            <person name="Bisseling T."/>
            <person name="Choisne N."/>
            <person name="Couloux A."/>
            <person name="Denny R."/>
            <person name="Deshpande S."/>
            <person name="Dai X."/>
            <person name="Doyle J.J."/>
            <person name="Dudez A.M."/>
            <person name="Farmer A.D."/>
            <person name="Fouteau S."/>
            <person name="Franken C."/>
            <person name="Gibelin C."/>
            <person name="Gish J."/>
            <person name="Goldstein S."/>
            <person name="Gonzalez A.J."/>
            <person name="Green P.J."/>
            <person name="Hallab A."/>
            <person name="Hartog M."/>
            <person name="Hua A."/>
            <person name="Humphray S.J."/>
            <person name="Jeong D.H."/>
            <person name="Jing Y."/>
            <person name="Jocker A."/>
            <person name="Kenton S.M."/>
            <person name="Kim D.J."/>
            <person name="Klee K."/>
            <person name="Lai H."/>
            <person name="Lang C."/>
            <person name="Lin S."/>
            <person name="Macmil S.L."/>
            <person name="Magdelenat G."/>
            <person name="Matthews L."/>
            <person name="McCorrison J."/>
            <person name="Monaghan E.L."/>
            <person name="Mun J.H."/>
            <person name="Najar F.Z."/>
            <person name="Nicholson C."/>
            <person name="Noirot C."/>
            <person name="O'Bleness M."/>
            <person name="Paule C.R."/>
            <person name="Poulain J."/>
            <person name="Prion F."/>
            <person name="Qin B."/>
            <person name="Qu C."/>
            <person name="Retzel E.F."/>
            <person name="Riddle C."/>
            <person name="Sallet E."/>
            <person name="Samain S."/>
            <person name="Samson N."/>
            <person name="Sanders I."/>
            <person name="Saurat O."/>
            <person name="Scarpelli C."/>
            <person name="Schiex T."/>
            <person name="Segurens B."/>
            <person name="Severin A.J."/>
            <person name="Sherrier D.J."/>
            <person name="Shi R."/>
            <person name="Sims S."/>
            <person name="Singer S.R."/>
            <person name="Sinharoy S."/>
            <person name="Sterck L."/>
            <person name="Viollet A."/>
            <person name="Wang B.B."/>
            <person name="Wang K."/>
            <person name="Wang M."/>
            <person name="Wang X."/>
            <person name="Warfsmann J."/>
            <person name="Weissenbach J."/>
            <person name="White D.D."/>
            <person name="White J.D."/>
            <person name="Wiley G.B."/>
            <person name="Wincker P."/>
            <person name="Xing Y."/>
            <person name="Yang L."/>
            <person name="Yao Z."/>
            <person name="Ying F."/>
            <person name="Zhai J."/>
            <person name="Zhou L."/>
            <person name="Zuber A."/>
            <person name="Denarie J."/>
            <person name="Dixon R.A."/>
            <person name="May G.D."/>
            <person name="Schwartz D.C."/>
            <person name="Rogers J."/>
            <person name="Quetier F."/>
            <person name="Town C.D."/>
            <person name="Roe B.A."/>
        </authorList>
    </citation>
    <scope>NUCLEOTIDE SEQUENCE [LARGE SCALE GENOMIC DNA]</scope>
    <source>
        <strain evidence="7">A17</strain>
        <strain evidence="8 9">cv. Jemalong A17</strain>
    </source>
</reference>
<dbReference type="GO" id="GO:0003676">
    <property type="term" value="F:nucleic acid binding"/>
    <property type="evidence" value="ECO:0007669"/>
    <property type="project" value="InterPro"/>
</dbReference>
<gene>
    <name evidence="7" type="ordered locus">MTR_2g031570</name>
</gene>
<dbReference type="PANTHER" id="PTHR47959">
    <property type="entry name" value="ATP-DEPENDENT RNA HELICASE RHLE-RELATED"/>
    <property type="match status" value="1"/>
</dbReference>
<dbReference type="InterPro" id="IPR011545">
    <property type="entry name" value="DEAD/DEAH_box_helicase_dom"/>
</dbReference>
<keyword evidence="9" id="KW-1185">Reference proteome</keyword>
<feature type="short sequence motif" description="Q motif" evidence="5">
    <location>
        <begin position="71"/>
        <end position="99"/>
    </location>
</feature>
<evidence type="ECO:0000313" key="8">
    <source>
        <dbReference type="EnsemblPlants" id="KEH37086"/>
    </source>
</evidence>
<evidence type="ECO:0000256" key="1">
    <source>
        <dbReference type="ARBA" id="ARBA00022741"/>
    </source>
</evidence>
<dbReference type="InterPro" id="IPR027417">
    <property type="entry name" value="P-loop_NTPase"/>
</dbReference>
<name>A0A072V632_MEDTR</name>
<evidence type="ECO:0000313" key="7">
    <source>
        <dbReference type="EMBL" id="KEH37086.1"/>
    </source>
</evidence>
<dbReference type="InterPro" id="IPR050079">
    <property type="entry name" value="DEAD_box_RNA_helicase"/>
</dbReference>
<dbReference type="PANTHER" id="PTHR47959:SF24">
    <property type="entry name" value="ATP-DEPENDENT RNA HELICASE"/>
    <property type="match status" value="1"/>
</dbReference>
<dbReference type="GO" id="GO:0016787">
    <property type="term" value="F:hydrolase activity"/>
    <property type="evidence" value="ECO:0007669"/>
    <property type="project" value="UniProtKB-KW"/>
</dbReference>
<evidence type="ECO:0000313" key="9">
    <source>
        <dbReference type="Proteomes" id="UP000002051"/>
    </source>
</evidence>
<keyword evidence="4" id="KW-0067">ATP-binding</keyword>
<dbReference type="STRING" id="3880.A0A072V632"/>
<dbReference type="GO" id="GO:0005524">
    <property type="term" value="F:ATP binding"/>
    <property type="evidence" value="ECO:0007669"/>
    <property type="project" value="UniProtKB-KW"/>
</dbReference>
<evidence type="ECO:0000256" key="2">
    <source>
        <dbReference type="ARBA" id="ARBA00022801"/>
    </source>
</evidence>
<dbReference type="GO" id="GO:0003724">
    <property type="term" value="F:RNA helicase activity"/>
    <property type="evidence" value="ECO:0007669"/>
    <property type="project" value="InterPro"/>
</dbReference>
<reference evidence="7 9" key="2">
    <citation type="journal article" date="2014" name="BMC Genomics">
        <title>An improved genome release (version Mt4.0) for the model legume Medicago truncatula.</title>
        <authorList>
            <person name="Tang H."/>
            <person name="Krishnakumar V."/>
            <person name="Bidwell S."/>
            <person name="Rosen B."/>
            <person name="Chan A."/>
            <person name="Zhou S."/>
            <person name="Gentzbittel L."/>
            <person name="Childs K.L."/>
            <person name="Yandell M."/>
            <person name="Gundlach H."/>
            <person name="Mayer K.F."/>
            <person name="Schwartz D.C."/>
            <person name="Town C.D."/>
        </authorList>
    </citation>
    <scope>GENOME REANNOTATION</scope>
    <source>
        <strain evidence="7">A17</strain>
        <strain evidence="8 9">cv. Jemalong A17</strain>
    </source>
</reference>
<accession>A0A072V632</accession>
<evidence type="ECO:0000256" key="3">
    <source>
        <dbReference type="ARBA" id="ARBA00022806"/>
    </source>
</evidence>